<dbReference type="AlphaFoldDB" id="A0A1V9TKA9"/>
<accession>A0A1V9TKA9</accession>
<gene>
    <name evidence="1" type="ORF">B6U37_09680</name>
</gene>
<proteinExistence type="predicted"/>
<organism evidence="1 2">
    <name type="scientific">Ligilactobacillus salivarius</name>
    <dbReference type="NCBI Taxonomy" id="1624"/>
    <lineage>
        <taxon>Bacteria</taxon>
        <taxon>Bacillati</taxon>
        <taxon>Bacillota</taxon>
        <taxon>Bacilli</taxon>
        <taxon>Lactobacillales</taxon>
        <taxon>Lactobacillaceae</taxon>
        <taxon>Ligilactobacillus</taxon>
    </lineage>
</organism>
<evidence type="ECO:0000313" key="1">
    <source>
        <dbReference type="EMBL" id="OQR24085.1"/>
    </source>
</evidence>
<protein>
    <submittedName>
        <fullName evidence="1">Uncharacterized protein</fullName>
    </submittedName>
</protein>
<comment type="caution">
    <text evidence="1">The sequence shown here is derived from an EMBL/GenBank/DDBJ whole genome shotgun (WGS) entry which is preliminary data.</text>
</comment>
<sequence length="46" mass="5340">MLRINFVLNNFFIEIIYHKNSLMSSHLNSREACAYTQGKVGQYSSN</sequence>
<evidence type="ECO:0000313" key="2">
    <source>
        <dbReference type="Proteomes" id="UP000192353"/>
    </source>
</evidence>
<dbReference type="Proteomes" id="UP000192353">
    <property type="component" value="Unassembled WGS sequence"/>
</dbReference>
<dbReference type="EMBL" id="NBEY01000090">
    <property type="protein sequence ID" value="OQR24085.1"/>
    <property type="molecule type" value="Genomic_DNA"/>
</dbReference>
<reference evidence="1 2" key="1">
    <citation type="submission" date="2017-03" db="EMBL/GenBank/DDBJ databases">
        <title>Phylogenomics and comparative genomics of Lactobacillus salivarius, a mammalian gut commensal.</title>
        <authorList>
            <person name="Harris H.M."/>
        </authorList>
    </citation>
    <scope>NUCLEOTIDE SEQUENCE [LARGE SCALE GENOMIC DNA]</scope>
    <source>
        <strain evidence="1 2">AH4231</strain>
    </source>
</reference>
<name>A0A1V9TKA9_9LACO</name>